<dbReference type="EMBL" id="BDDD01003490">
    <property type="protein sequence ID" value="GAV85211.1"/>
    <property type="molecule type" value="Genomic_DNA"/>
</dbReference>
<organism evidence="1 2">
    <name type="scientific">Cephalotus follicularis</name>
    <name type="common">Albany pitcher plant</name>
    <dbReference type="NCBI Taxonomy" id="3775"/>
    <lineage>
        <taxon>Eukaryota</taxon>
        <taxon>Viridiplantae</taxon>
        <taxon>Streptophyta</taxon>
        <taxon>Embryophyta</taxon>
        <taxon>Tracheophyta</taxon>
        <taxon>Spermatophyta</taxon>
        <taxon>Magnoliopsida</taxon>
        <taxon>eudicotyledons</taxon>
        <taxon>Gunneridae</taxon>
        <taxon>Pentapetalae</taxon>
        <taxon>rosids</taxon>
        <taxon>fabids</taxon>
        <taxon>Oxalidales</taxon>
        <taxon>Cephalotaceae</taxon>
        <taxon>Cephalotus</taxon>
    </lineage>
</organism>
<dbReference type="InParanoid" id="A0A1Q3CYI5"/>
<comment type="caution">
    <text evidence="1">The sequence shown here is derived from an EMBL/GenBank/DDBJ whole genome shotgun (WGS) entry which is preliminary data.</text>
</comment>
<name>A0A1Q3CYI5_CEPFO</name>
<dbReference type="AlphaFoldDB" id="A0A1Q3CYI5"/>
<accession>A0A1Q3CYI5</accession>
<dbReference type="Proteomes" id="UP000187406">
    <property type="component" value="Unassembled WGS sequence"/>
</dbReference>
<reference evidence="2" key="1">
    <citation type="submission" date="2016-04" db="EMBL/GenBank/DDBJ databases">
        <title>Cephalotus genome sequencing.</title>
        <authorList>
            <person name="Fukushima K."/>
            <person name="Hasebe M."/>
            <person name="Fang X."/>
        </authorList>
    </citation>
    <scope>NUCLEOTIDE SEQUENCE [LARGE SCALE GENOMIC DNA]</scope>
    <source>
        <strain evidence="2">cv. St1</strain>
    </source>
</reference>
<protein>
    <submittedName>
        <fullName evidence="1">Uncharacterized protein</fullName>
    </submittedName>
</protein>
<evidence type="ECO:0000313" key="2">
    <source>
        <dbReference type="Proteomes" id="UP000187406"/>
    </source>
</evidence>
<evidence type="ECO:0000313" key="1">
    <source>
        <dbReference type="EMBL" id="GAV85211.1"/>
    </source>
</evidence>
<gene>
    <name evidence="1" type="ORF">CFOL_v3_28649</name>
</gene>
<keyword evidence="2" id="KW-1185">Reference proteome</keyword>
<proteinExistence type="predicted"/>
<sequence>MKETEVDGSKWLFLRERDCFSERDGDADFQRETFSREEKSRSLYQPVRPSFYLFKIANSQDFDSHQLFLSPIYTNSALSPSPFYLSPRTLSPKQALDLSKISLHSAPIQAPYPRDPIVVQRIQDSSAVSLLRSLTNLSPHCSDLKLDYSTFGRTFWGFKSLSICSVKWISRPL</sequence>